<evidence type="ECO:0000313" key="4">
    <source>
        <dbReference type="EMBL" id="VYT83739.1"/>
    </source>
</evidence>
<sequence length="256" mass="28263">MRIAIVTGASSGLGREFVKQISEREHLDEIWAVARRRERLEALAREVKTPVRPVVMDLTDTSSFPELTALMAEKQPDVRLLVNAAGMGKLGNYAEVTEADSNALIDLNCRGAVDMTLRVLPYMQKGARILQICSVAAFMPLPGMNLYAASKAFLLSYTRALRWELFGRGIRVTAVCPYWIKNTEFVLRASANADRSAVRHLPFAGTVQTVVRRSMRDSRLGAAVSTPGLASFGLRVFGKVVPHGLGMAFWNVLRKI</sequence>
<reference evidence="4" key="1">
    <citation type="submission" date="2019-11" db="EMBL/GenBank/DDBJ databases">
        <authorList>
            <person name="Feng L."/>
        </authorList>
    </citation>
    <scope>NUCLEOTIDE SEQUENCE</scope>
    <source>
        <strain evidence="4">ElimosumLFYP34</strain>
    </source>
</reference>
<organism evidence="4">
    <name type="scientific">Eubacterium limosum</name>
    <dbReference type="NCBI Taxonomy" id="1736"/>
    <lineage>
        <taxon>Bacteria</taxon>
        <taxon>Bacillati</taxon>
        <taxon>Bacillota</taxon>
        <taxon>Clostridia</taxon>
        <taxon>Eubacteriales</taxon>
        <taxon>Eubacteriaceae</taxon>
        <taxon>Eubacterium</taxon>
    </lineage>
</organism>
<dbReference type="PANTHER" id="PTHR44196:SF1">
    <property type="entry name" value="DEHYDROGENASE_REDUCTASE SDR FAMILY MEMBER 7B"/>
    <property type="match status" value="1"/>
</dbReference>
<evidence type="ECO:0000256" key="2">
    <source>
        <dbReference type="ARBA" id="ARBA00023002"/>
    </source>
</evidence>
<dbReference type="AlphaFoldDB" id="A0A6N2ZW48"/>
<dbReference type="PRINTS" id="PR00081">
    <property type="entry name" value="GDHRDH"/>
</dbReference>
<dbReference type="CDD" id="cd05233">
    <property type="entry name" value="SDR_c"/>
    <property type="match status" value="1"/>
</dbReference>
<dbReference type="InterPro" id="IPR002347">
    <property type="entry name" value="SDR_fam"/>
</dbReference>
<dbReference type="Pfam" id="PF00106">
    <property type="entry name" value="adh_short"/>
    <property type="match status" value="1"/>
</dbReference>
<keyword evidence="2 4" id="KW-0560">Oxidoreductase</keyword>
<dbReference type="GO" id="GO:0031132">
    <property type="term" value="F:serine 3-dehydrogenase activity"/>
    <property type="evidence" value="ECO:0007669"/>
    <property type="project" value="UniProtKB-EC"/>
</dbReference>
<dbReference type="PANTHER" id="PTHR44196">
    <property type="entry name" value="DEHYDROGENASE/REDUCTASE SDR FAMILY MEMBER 7B"/>
    <property type="match status" value="1"/>
</dbReference>
<dbReference type="InterPro" id="IPR020904">
    <property type="entry name" value="Sc_DH/Rdtase_CS"/>
</dbReference>
<protein>
    <submittedName>
        <fullName evidence="4">Serine 3-dehydrogenase</fullName>
        <ecNumber evidence="4">1.1.1.276</ecNumber>
    </submittedName>
</protein>
<dbReference type="InterPro" id="IPR036291">
    <property type="entry name" value="NAD(P)-bd_dom_sf"/>
</dbReference>
<gene>
    <name evidence="4" type="primary">sdh</name>
    <name evidence="4" type="ORF">ELLFYP34_02040</name>
</gene>
<dbReference type="SUPFAM" id="SSF51735">
    <property type="entry name" value="NAD(P)-binding Rossmann-fold domains"/>
    <property type="match status" value="1"/>
</dbReference>
<evidence type="ECO:0000256" key="3">
    <source>
        <dbReference type="RuleBase" id="RU000363"/>
    </source>
</evidence>
<proteinExistence type="inferred from homology"/>
<name>A0A6N2ZW48_EUBLI</name>
<dbReference type="PROSITE" id="PS00061">
    <property type="entry name" value="ADH_SHORT"/>
    <property type="match status" value="1"/>
</dbReference>
<dbReference type="EMBL" id="CACRTR010000003">
    <property type="protein sequence ID" value="VYT83739.1"/>
    <property type="molecule type" value="Genomic_DNA"/>
</dbReference>
<dbReference type="EC" id="1.1.1.276" evidence="4"/>
<evidence type="ECO:0000256" key="1">
    <source>
        <dbReference type="ARBA" id="ARBA00006484"/>
    </source>
</evidence>
<comment type="similarity">
    <text evidence="1 3">Belongs to the short-chain dehydrogenases/reductases (SDR) family.</text>
</comment>
<dbReference type="GO" id="GO:0016020">
    <property type="term" value="C:membrane"/>
    <property type="evidence" value="ECO:0007669"/>
    <property type="project" value="TreeGrafter"/>
</dbReference>
<dbReference type="Gene3D" id="3.40.50.720">
    <property type="entry name" value="NAD(P)-binding Rossmann-like Domain"/>
    <property type="match status" value="1"/>
</dbReference>
<dbReference type="PRINTS" id="PR00080">
    <property type="entry name" value="SDRFAMILY"/>
</dbReference>
<accession>A0A6N2ZW48</accession>